<dbReference type="EMBL" id="GL732525">
    <property type="protein sequence ID" value="EFX88833.1"/>
    <property type="molecule type" value="Genomic_DNA"/>
</dbReference>
<gene>
    <name evidence="1" type="ORF">DAPPUDRAFT_234245</name>
</gene>
<keyword evidence="2" id="KW-1185">Reference proteome</keyword>
<protein>
    <submittedName>
        <fullName evidence="1">Uncharacterized protein</fullName>
    </submittedName>
</protein>
<accession>E9FUY8</accession>
<reference evidence="1 2" key="1">
    <citation type="journal article" date="2011" name="Science">
        <title>The ecoresponsive genome of Daphnia pulex.</title>
        <authorList>
            <person name="Colbourne J.K."/>
            <person name="Pfrender M.E."/>
            <person name="Gilbert D."/>
            <person name="Thomas W.K."/>
            <person name="Tucker A."/>
            <person name="Oakley T.H."/>
            <person name="Tokishita S."/>
            <person name="Aerts A."/>
            <person name="Arnold G.J."/>
            <person name="Basu M.K."/>
            <person name="Bauer D.J."/>
            <person name="Caceres C.E."/>
            <person name="Carmel L."/>
            <person name="Casola C."/>
            <person name="Choi J.H."/>
            <person name="Detter J.C."/>
            <person name="Dong Q."/>
            <person name="Dusheyko S."/>
            <person name="Eads B.D."/>
            <person name="Frohlich T."/>
            <person name="Geiler-Samerotte K.A."/>
            <person name="Gerlach D."/>
            <person name="Hatcher P."/>
            <person name="Jogdeo S."/>
            <person name="Krijgsveld J."/>
            <person name="Kriventseva E.V."/>
            <person name="Kultz D."/>
            <person name="Laforsch C."/>
            <person name="Lindquist E."/>
            <person name="Lopez J."/>
            <person name="Manak J.R."/>
            <person name="Muller J."/>
            <person name="Pangilinan J."/>
            <person name="Patwardhan R.P."/>
            <person name="Pitluck S."/>
            <person name="Pritham E.J."/>
            <person name="Rechtsteiner A."/>
            <person name="Rho M."/>
            <person name="Rogozin I.B."/>
            <person name="Sakarya O."/>
            <person name="Salamov A."/>
            <person name="Schaack S."/>
            <person name="Shapiro H."/>
            <person name="Shiga Y."/>
            <person name="Skalitzky C."/>
            <person name="Smith Z."/>
            <person name="Souvorov A."/>
            <person name="Sung W."/>
            <person name="Tang Z."/>
            <person name="Tsuchiya D."/>
            <person name="Tu H."/>
            <person name="Vos H."/>
            <person name="Wang M."/>
            <person name="Wolf Y.I."/>
            <person name="Yamagata H."/>
            <person name="Yamada T."/>
            <person name="Ye Y."/>
            <person name="Shaw J.R."/>
            <person name="Andrews J."/>
            <person name="Crease T.J."/>
            <person name="Tang H."/>
            <person name="Lucas S.M."/>
            <person name="Robertson H.M."/>
            <person name="Bork P."/>
            <person name="Koonin E.V."/>
            <person name="Zdobnov E.M."/>
            <person name="Grigoriev I.V."/>
            <person name="Lynch M."/>
            <person name="Boore J.L."/>
        </authorList>
    </citation>
    <scope>NUCLEOTIDE SEQUENCE [LARGE SCALE GENOMIC DNA]</scope>
</reference>
<dbReference type="AlphaFoldDB" id="E9FUY8"/>
<dbReference type="InParanoid" id="E9FUY8"/>
<dbReference type="Proteomes" id="UP000000305">
    <property type="component" value="Unassembled WGS sequence"/>
</dbReference>
<organism evidence="1 2">
    <name type="scientific">Daphnia pulex</name>
    <name type="common">Water flea</name>
    <dbReference type="NCBI Taxonomy" id="6669"/>
    <lineage>
        <taxon>Eukaryota</taxon>
        <taxon>Metazoa</taxon>
        <taxon>Ecdysozoa</taxon>
        <taxon>Arthropoda</taxon>
        <taxon>Crustacea</taxon>
        <taxon>Branchiopoda</taxon>
        <taxon>Diplostraca</taxon>
        <taxon>Cladocera</taxon>
        <taxon>Anomopoda</taxon>
        <taxon>Daphniidae</taxon>
        <taxon>Daphnia</taxon>
    </lineage>
</organism>
<evidence type="ECO:0000313" key="2">
    <source>
        <dbReference type="Proteomes" id="UP000000305"/>
    </source>
</evidence>
<sequence length="133" mass="14509">MAAQRYWLAKNFYTATAATIRSKLAFAQKWKPVGPPGAHERGAYHANNIVYVTKAAWVLIGSVRTVVTQITLNGGQPNPITFGQKSCTSTTRATALFSASLHAALDVKFVHAERLSYVLDTSINGGQLLRKFN</sequence>
<evidence type="ECO:0000313" key="1">
    <source>
        <dbReference type="EMBL" id="EFX88833.1"/>
    </source>
</evidence>
<dbReference type="KEGG" id="dpx:DAPPUDRAFT_234245"/>
<name>E9FUY8_DAPPU</name>
<proteinExistence type="predicted"/>
<dbReference type="HOGENOM" id="CLU_1908793_0_0_1"/>